<keyword evidence="2" id="KW-1185">Reference proteome</keyword>
<reference evidence="1" key="1">
    <citation type="submission" date="2023-04" db="EMBL/GenBank/DDBJ databases">
        <title>Draft Genome sequencing of Naganishia species isolated from polar environments using Oxford Nanopore Technology.</title>
        <authorList>
            <person name="Leo P."/>
            <person name="Venkateswaran K."/>
        </authorList>
    </citation>
    <scope>NUCLEOTIDE SEQUENCE</scope>
    <source>
        <strain evidence="1">DBVPG 5303</strain>
    </source>
</reference>
<comment type="caution">
    <text evidence="1">The sequence shown here is derived from an EMBL/GenBank/DDBJ whole genome shotgun (WGS) entry which is preliminary data.</text>
</comment>
<gene>
    <name evidence="1" type="ORF">QFC24_000079</name>
</gene>
<dbReference type="EMBL" id="JASBWV010000001">
    <property type="protein sequence ID" value="KAJ9127796.1"/>
    <property type="molecule type" value="Genomic_DNA"/>
</dbReference>
<sequence length="648" mass="69862">MGFSFEALNDKVARSAVGRWFRLEGCGHPLARPGSRFTTELRAGTVTAAAMLYIIAVNSSILSDSGGPCVCTDPVDPSCSTNEDYSLCKADLKRDYVIATAAISLIATFLMGLFGNLPLGLAPGLGVNAYFAYSQVGFNGTGPITYGEALAAVFLEGIVFFLLTIFGLRQWLARLIPRSITLAIGAGIGLFLTLIGLSSSGLGVISGGTSTPLQLAGCLPQYQDTNGFCTGHVLQDPRLWLGVFAGGVLTAVLFLYRVKGALLWPIFLVAIISWPRSTGVTAFPHTTLGDDNFNYFKKVVSARGFKYLGPSNIDWKGYANGKTWIALISFLYVDLLDTTGTLVAMSKQAGLFDQRDGDFEGSSAAFLVDSGCIAASGLFFGTSPCTPFVESASGISEGGKTGLTAIATSFWFFIAIFFSPILSNLPSWSTGSVLIVVGSLMMRNAVNINWDYIGDAVEGYLVSAESTLIALVSYTDNIAYGIIAGLILFIILHNVPMLLGKISPRLLPPGWHDLKEPYDVAAMVRNQSDTGKPSFKALLPPWLRKLVSGNKRFWQYTPEEIQRHLEGRTMANDADTAAAELRQKERDDMRKGLGQTIVRDRDVPLDHLSYDPEGIQPTPASSARFDDKDTPQGPMFSPKAHSGAYREE</sequence>
<proteinExistence type="predicted"/>
<evidence type="ECO:0000313" key="2">
    <source>
        <dbReference type="Proteomes" id="UP001234202"/>
    </source>
</evidence>
<dbReference type="Proteomes" id="UP001234202">
    <property type="component" value="Unassembled WGS sequence"/>
</dbReference>
<name>A0ACC2XXF5_9TREE</name>
<protein>
    <submittedName>
        <fullName evidence="1">Uncharacterized protein</fullName>
    </submittedName>
</protein>
<evidence type="ECO:0000313" key="1">
    <source>
        <dbReference type="EMBL" id="KAJ9127796.1"/>
    </source>
</evidence>
<accession>A0ACC2XXF5</accession>
<organism evidence="1 2">
    <name type="scientific">Naganishia onofrii</name>
    <dbReference type="NCBI Taxonomy" id="1851511"/>
    <lineage>
        <taxon>Eukaryota</taxon>
        <taxon>Fungi</taxon>
        <taxon>Dikarya</taxon>
        <taxon>Basidiomycota</taxon>
        <taxon>Agaricomycotina</taxon>
        <taxon>Tremellomycetes</taxon>
        <taxon>Filobasidiales</taxon>
        <taxon>Filobasidiaceae</taxon>
        <taxon>Naganishia</taxon>
    </lineage>
</organism>